<comment type="caution">
    <text evidence="2">The sequence shown here is derived from an EMBL/GenBank/DDBJ whole genome shotgun (WGS) entry which is preliminary data.</text>
</comment>
<dbReference type="PANTHER" id="PTHR37805">
    <property type="entry name" value="CYTOPLASMIC PROTEIN-RELATED"/>
    <property type="match status" value="1"/>
</dbReference>
<organism evidence="2 3">
    <name type="scientific">Thalassotalea castellviae</name>
    <dbReference type="NCBI Taxonomy" id="3075612"/>
    <lineage>
        <taxon>Bacteria</taxon>
        <taxon>Pseudomonadati</taxon>
        <taxon>Pseudomonadota</taxon>
        <taxon>Gammaproteobacteria</taxon>
        <taxon>Alteromonadales</taxon>
        <taxon>Colwelliaceae</taxon>
        <taxon>Thalassotalea</taxon>
    </lineage>
</organism>
<feature type="compositionally biased region" description="Basic residues" evidence="1">
    <location>
        <begin position="150"/>
        <end position="161"/>
    </location>
</feature>
<dbReference type="InterPro" id="IPR009921">
    <property type="entry name" value="YehS-like"/>
</dbReference>
<evidence type="ECO:0000313" key="3">
    <source>
        <dbReference type="Proteomes" id="UP001266357"/>
    </source>
</evidence>
<dbReference type="RefSeq" id="WP_311577126.1">
    <property type="nucleotide sequence ID" value="NZ_JAVRIF010000001.1"/>
</dbReference>
<proteinExistence type="predicted"/>
<protein>
    <submittedName>
        <fullName evidence="2">DUF1456 family protein</fullName>
    </submittedName>
</protein>
<dbReference type="EMBL" id="JAVRIF010000001">
    <property type="protein sequence ID" value="MDT0602595.1"/>
    <property type="molecule type" value="Genomic_DNA"/>
</dbReference>
<name>A0ABU2ZY33_9GAMM</name>
<gene>
    <name evidence="2" type="ORF">RM573_03215</name>
</gene>
<evidence type="ECO:0000256" key="1">
    <source>
        <dbReference type="SAM" id="MobiDB-lite"/>
    </source>
</evidence>
<dbReference type="PANTHER" id="PTHR37805:SF1">
    <property type="entry name" value="CYTOPLASMIC PROTEIN"/>
    <property type="match status" value="1"/>
</dbReference>
<accession>A0ABU2ZY33</accession>
<keyword evidence="3" id="KW-1185">Reference proteome</keyword>
<dbReference type="Pfam" id="PF07308">
    <property type="entry name" value="DUF1456"/>
    <property type="match status" value="2"/>
</dbReference>
<sequence>MTNNDVLRRIRYTFNLRDEKVVAIFAHAQCKVSETQVQNWLKKDDDATMVELADVELASFLNGFIIEKRGRKAGEQPKPETTLTKNIMLMKLKIALQLQNDDIIDLLASTGFTLGKSELTAFFRKPDHKNYRHCKSQFLRNFLQALQDKHRKPYTPKKSKNKPTGAVASDIENEQVDTSYKSARANASKLYVNPNATKTASKKSTRTVLKLKPEDIYKNSK</sequence>
<reference evidence="2 3" key="1">
    <citation type="submission" date="2023-09" db="EMBL/GenBank/DDBJ databases">
        <authorList>
            <person name="Rey-Velasco X."/>
        </authorList>
    </citation>
    <scope>NUCLEOTIDE SEQUENCE [LARGE SCALE GENOMIC DNA]</scope>
    <source>
        <strain evidence="2 3">W431</strain>
    </source>
</reference>
<dbReference type="Proteomes" id="UP001266357">
    <property type="component" value="Unassembled WGS sequence"/>
</dbReference>
<feature type="region of interest" description="Disordered" evidence="1">
    <location>
        <begin position="150"/>
        <end position="175"/>
    </location>
</feature>
<evidence type="ECO:0000313" key="2">
    <source>
        <dbReference type="EMBL" id="MDT0602595.1"/>
    </source>
</evidence>